<evidence type="ECO:0000259" key="2">
    <source>
        <dbReference type="Pfam" id="PF06985"/>
    </source>
</evidence>
<dbReference type="EMBL" id="JAFEKC020000020">
    <property type="protein sequence ID" value="KAK0508805.1"/>
    <property type="molecule type" value="Genomic_DNA"/>
</dbReference>
<dbReference type="Pfam" id="PF26639">
    <property type="entry name" value="Het-6_barrel"/>
    <property type="match status" value="1"/>
</dbReference>
<sequence length="640" mass="73454">MHYPILREAKDIRLLRILAGKSDEPIATALCTATLDAPGVPPTYDALSYVWGSTLDKKPIQCNCDVIDVTPNLYMALLRLRRETEHHVLWIDQLCINQEDPGERSQQVSMMGEIYSKAERVLVWLGSHDDETALVWNLLYEVAKLRDFEAHETYHLALAEQAFPTTAYATRPQSTDQNAEPQAKARTSRRLPQLPPGSAPQWEAVKRFFNRAWFSRMWTFQEVVMSHECTVYCGTYSMQWLDLSDACKAISIASFDIFLDQAQGPVGTIQVQRLRLREGKRSSLRALLEANRNRESSEPKDMVYGLRAVIDKQVAVSMEVDYQERLGDTYARAARVCIKQDMCLTVLGSVEYRRTEESRREMPSWVPDWRSRTSVEVDLSMRRLDGSKFYDASNSELPYIVDDTDPKKLILRGFVVAKLTKFSEVRRWLDFGIYRMGHRRFPKKRFEIQEWKEMYSNAAKKIQFPASSLKQHQQADRITASVWERTISDSLSNDETVEMAYRRTITADLLPRPSSTRLTEKEDKEGFPAYTAWQYAGFPSPAPIEVLQEHDIYVTKVMSNREFFIAEDGPDSYMGVVMGVPTNGDCVCILLGGDTPFVLRPKENGEWHFLAEAYVHGIMDGEAMERTKHGGFQYQNFVLS</sequence>
<evidence type="ECO:0000313" key="4">
    <source>
        <dbReference type="Proteomes" id="UP001166286"/>
    </source>
</evidence>
<gene>
    <name evidence="3" type="ORF">JMJ35_009081</name>
</gene>
<dbReference type="PANTHER" id="PTHR24148:SF64">
    <property type="entry name" value="HETEROKARYON INCOMPATIBILITY DOMAIN-CONTAINING PROTEIN"/>
    <property type="match status" value="1"/>
</dbReference>
<keyword evidence="4" id="KW-1185">Reference proteome</keyword>
<comment type="caution">
    <text evidence="3">The sequence shown here is derived from an EMBL/GenBank/DDBJ whole genome shotgun (WGS) entry which is preliminary data.</text>
</comment>
<feature type="domain" description="Heterokaryon incompatibility" evidence="2">
    <location>
        <begin position="44"/>
        <end position="222"/>
    </location>
</feature>
<organism evidence="3 4">
    <name type="scientific">Cladonia borealis</name>
    <dbReference type="NCBI Taxonomy" id="184061"/>
    <lineage>
        <taxon>Eukaryota</taxon>
        <taxon>Fungi</taxon>
        <taxon>Dikarya</taxon>
        <taxon>Ascomycota</taxon>
        <taxon>Pezizomycotina</taxon>
        <taxon>Lecanoromycetes</taxon>
        <taxon>OSLEUM clade</taxon>
        <taxon>Lecanoromycetidae</taxon>
        <taxon>Lecanorales</taxon>
        <taxon>Lecanorineae</taxon>
        <taxon>Cladoniaceae</taxon>
        <taxon>Cladonia</taxon>
    </lineage>
</organism>
<dbReference type="InterPro" id="IPR010730">
    <property type="entry name" value="HET"/>
</dbReference>
<feature type="compositionally biased region" description="Polar residues" evidence="1">
    <location>
        <begin position="171"/>
        <end position="180"/>
    </location>
</feature>
<proteinExistence type="predicted"/>
<accession>A0AA39QVE9</accession>
<dbReference type="Proteomes" id="UP001166286">
    <property type="component" value="Unassembled WGS sequence"/>
</dbReference>
<protein>
    <recommendedName>
        <fullName evidence="2">Heterokaryon incompatibility domain-containing protein</fullName>
    </recommendedName>
</protein>
<name>A0AA39QVE9_9LECA</name>
<dbReference type="AlphaFoldDB" id="A0AA39QVE9"/>
<dbReference type="InterPro" id="IPR052895">
    <property type="entry name" value="HetReg/Transcr_Mod"/>
</dbReference>
<evidence type="ECO:0000256" key="1">
    <source>
        <dbReference type="SAM" id="MobiDB-lite"/>
    </source>
</evidence>
<dbReference type="PANTHER" id="PTHR24148">
    <property type="entry name" value="ANKYRIN REPEAT DOMAIN-CONTAINING PROTEIN 39 HOMOLOG-RELATED"/>
    <property type="match status" value="1"/>
</dbReference>
<evidence type="ECO:0000313" key="3">
    <source>
        <dbReference type="EMBL" id="KAK0508805.1"/>
    </source>
</evidence>
<feature type="region of interest" description="Disordered" evidence="1">
    <location>
        <begin position="171"/>
        <end position="196"/>
    </location>
</feature>
<dbReference type="Pfam" id="PF06985">
    <property type="entry name" value="HET"/>
    <property type="match status" value="1"/>
</dbReference>
<reference evidence="3" key="1">
    <citation type="submission" date="2023-03" db="EMBL/GenBank/DDBJ databases">
        <title>Complete genome of Cladonia borealis.</title>
        <authorList>
            <person name="Park H."/>
        </authorList>
    </citation>
    <scope>NUCLEOTIDE SEQUENCE</scope>
    <source>
        <strain evidence="3">ANT050790</strain>
    </source>
</reference>